<dbReference type="InterPro" id="IPR018720">
    <property type="entry name" value="DUF2249"/>
</dbReference>
<name>A0ABV3S988_9GAMM</name>
<dbReference type="EMBL" id="JBAKFJ010000001">
    <property type="protein sequence ID" value="MEX0386319.1"/>
    <property type="molecule type" value="Genomic_DNA"/>
</dbReference>
<reference evidence="2 3" key="1">
    <citation type="submission" date="2024-02" db="EMBL/GenBank/DDBJ databases">
        <title>New especies of Spiribacter isolated from saline water.</title>
        <authorList>
            <person name="Leon M.J."/>
            <person name="De La Haba R."/>
            <person name="Sanchez-Porro C."/>
            <person name="Ventosa A."/>
        </authorList>
    </citation>
    <scope>NUCLEOTIDE SEQUENCE [LARGE SCALE GENOMIC DNA]</scope>
    <source>
        <strain evidence="3">ag22IC4-227</strain>
    </source>
</reference>
<evidence type="ECO:0000313" key="2">
    <source>
        <dbReference type="EMBL" id="MEX0386319.1"/>
    </source>
</evidence>
<accession>A0ABV3S988</accession>
<comment type="caution">
    <text evidence="2">The sequence shown here is derived from an EMBL/GenBank/DDBJ whole genome shotgun (WGS) entry which is preliminary data.</text>
</comment>
<feature type="domain" description="DUF2249" evidence="1">
    <location>
        <begin position="10"/>
        <end position="78"/>
    </location>
</feature>
<organism evidence="2 3">
    <name type="scientific">Spiribacter onubensis</name>
    <dbReference type="NCBI Taxonomy" id="3122420"/>
    <lineage>
        <taxon>Bacteria</taxon>
        <taxon>Pseudomonadati</taxon>
        <taxon>Pseudomonadota</taxon>
        <taxon>Gammaproteobacteria</taxon>
        <taxon>Chromatiales</taxon>
        <taxon>Ectothiorhodospiraceae</taxon>
        <taxon>Spiribacter</taxon>
    </lineage>
</organism>
<keyword evidence="3" id="KW-1185">Reference proteome</keyword>
<evidence type="ECO:0000313" key="3">
    <source>
        <dbReference type="Proteomes" id="UP001556653"/>
    </source>
</evidence>
<protein>
    <submittedName>
        <fullName evidence="2">DUF2249 domain-containing protein</fullName>
    </submittedName>
</protein>
<evidence type="ECO:0000259" key="1">
    <source>
        <dbReference type="Pfam" id="PF10006"/>
    </source>
</evidence>
<proteinExistence type="predicted"/>
<sequence length="82" mass="9342">MVSAQYPGGVIDLRLHRPQARLALVEQTLMALRPGEDVLLVFPAPPDRLPGYIQRTYPDRFELTPVEEGPEFWSLRVHPLAH</sequence>
<gene>
    <name evidence="2" type="ORF">V6X64_04815</name>
</gene>
<dbReference type="Proteomes" id="UP001556653">
    <property type="component" value="Unassembled WGS sequence"/>
</dbReference>
<dbReference type="Pfam" id="PF10006">
    <property type="entry name" value="DUF2249"/>
    <property type="match status" value="1"/>
</dbReference>
<dbReference type="RefSeq" id="WP_367966795.1">
    <property type="nucleotide sequence ID" value="NZ_JBAKFI010000001.1"/>
</dbReference>